<keyword evidence="4" id="KW-1185">Reference proteome</keyword>
<sequence>MYRRHFHLKERPFQLVPTPSYLFPSRCHQEALGHLTYALETGEGFVEVTGEVGTGKTTLLRTFLEGLDETVSVACIFNPTLNAVELLQSINRDFGIDAASSSRSDLTAALQRFLIENREMGKKALLVIDEAQNLSIEVLEELRLLSNLETTRAKLLQTVLCGQPELGEMLERYELRQLAQRISLACRLQPLSSEETHDYIIHRLKRASLGARGDLFTPRARAQVYRYSGGTPRVINICCDRALLCGYVAGKDRVDVGAVKKAVAELADRPYMDRTLLGRPLPAWGVAVLGVAIVFMAGFLVFGTSLWHPEATQRIPVAATDGAASTAPPATYGLFDLFDEAGVAESVPWGVRRIMGAWGHTLSASELPAIGDPYLLLSAVAAPLGMEVMPMDGDLDRAMAFGLPVLMLFGSGGQGPLAMVFEGAEEHGLLRFQSSKGIVELSKGDADRLWSGRALIACTNPLGFSEVVTERSGLQEVIALESALSRAGFHGVSVDGRFDVETLRAVHALQEAYGILSDGMVGDLTRVALAAALKNGLPGTPERVAAHDRQKGEIP</sequence>
<dbReference type="PANTHER" id="PTHR35894">
    <property type="entry name" value="GENERAL SECRETION PATHWAY PROTEIN A-RELATED"/>
    <property type="match status" value="1"/>
</dbReference>
<evidence type="ECO:0000313" key="3">
    <source>
        <dbReference type="EMBL" id="VFQ46313.1"/>
    </source>
</evidence>
<keyword evidence="1" id="KW-0472">Membrane</keyword>
<dbReference type="Pfam" id="PF01471">
    <property type="entry name" value="PG_binding_1"/>
    <property type="match status" value="1"/>
</dbReference>
<keyword evidence="1" id="KW-0812">Transmembrane</keyword>
<dbReference type="SUPFAM" id="SSF52540">
    <property type="entry name" value="P-loop containing nucleoside triphosphate hydrolases"/>
    <property type="match status" value="1"/>
</dbReference>
<dbReference type="Pfam" id="PF13401">
    <property type="entry name" value="AAA_22"/>
    <property type="match status" value="1"/>
</dbReference>
<dbReference type="SUPFAM" id="SSF47090">
    <property type="entry name" value="PGBD-like"/>
    <property type="match status" value="1"/>
</dbReference>
<accession>A0A4U8YXW4</accession>
<dbReference type="Gene3D" id="1.10.101.10">
    <property type="entry name" value="PGBD-like superfamily/PGBD"/>
    <property type="match status" value="1"/>
</dbReference>
<dbReference type="InterPro" id="IPR052026">
    <property type="entry name" value="ExeA_AAA_ATPase_DNA-bind"/>
</dbReference>
<dbReference type="SMART" id="SM00382">
    <property type="entry name" value="AAA"/>
    <property type="match status" value="1"/>
</dbReference>
<feature type="domain" description="AAA+ ATPase" evidence="2">
    <location>
        <begin position="42"/>
        <end position="194"/>
    </location>
</feature>
<evidence type="ECO:0000256" key="1">
    <source>
        <dbReference type="SAM" id="Phobius"/>
    </source>
</evidence>
<proteinExistence type="predicted"/>
<dbReference type="Gene3D" id="3.40.50.300">
    <property type="entry name" value="P-loop containing nucleotide triphosphate hydrolases"/>
    <property type="match status" value="1"/>
</dbReference>
<name>A0A4U8YXW4_9BACT</name>
<feature type="transmembrane region" description="Helical" evidence="1">
    <location>
        <begin position="281"/>
        <end position="307"/>
    </location>
</feature>
<dbReference type="InterPro" id="IPR027417">
    <property type="entry name" value="P-loop_NTPase"/>
</dbReference>
<keyword evidence="1" id="KW-1133">Transmembrane helix</keyword>
<dbReference type="RefSeq" id="WP_180143855.1">
    <property type="nucleotide sequence ID" value="NZ_CAADHO010000008.1"/>
</dbReference>
<gene>
    <name evidence="3" type="ORF">MSL71_39770</name>
</gene>
<dbReference type="Proteomes" id="UP000507962">
    <property type="component" value="Unassembled WGS sequence"/>
</dbReference>
<dbReference type="InterPro" id="IPR036366">
    <property type="entry name" value="PGBDSf"/>
</dbReference>
<dbReference type="EMBL" id="CAADHO010000008">
    <property type="protein sequence ID" value="VFQ46313.1"/>
    <property type="molecule type" value="Genomic_DNA"/>
</dbReference>
<dbReference type="PANTHER" id="PTHR35894:SF1">
    <property type="entry name" value="PHOSPHORIBULOKINASE _ URIDINE KINASE FAMILY"/>
    <property type="match status" value="1"/>
</dbReference>
<reference evidence="3 4" key="1">
    <citation type="submission" date="2019-03" db="EMBL/GenBank/DDBJ databases">
        <authorList>
            <person name="Nijsse B."/>
        </authorList>
    </citation>
    <scope>NUCLEOTIDE SEQUENCE [LARGE SCALE GENOMIC DNA]</scope>
    <source>
        <strain evidence="3">Desulfoluna butyratoxydans MSL71</strain>
    </source>
</reference>
<evidence type="ECO:0000259" key="2">
    <source>
        <dbReference type="SMART" id="SM00382"/>
    </source>
</evidence>
<protein>
    <submittedName>
        <fullName evidence="3">Aaa+ atpase domain</fullName>
    </submittedName>
</protein>
<dbReference type="AlphaFoldDB" id="A0A4U8YXW4"/>
<dbReference type="InterPro" id="IPR049945">
    <property type="entry name" value="AAA_22"/>
</dbReference>
<dbReference type="InterPro" id="IPR003593">
    <property type="entry name" value="AAA+_ATPase"/>
</dbReference>
<organism evidence="3 4">
    <name type="scientific">Desulfoluna butyratoxydans</name>
    <dbReference type="NCBI Taxonomy" id="231438"/>
    <lineage>
        <taxon>Bacteria</taxon>
        <taxon>Pseudomonadati</taxon>
        <taxon>Thermodesulfobacteriota</taxon>
        <taxon>Desulfobacteria</taxon>
        <taxon>Desulfobacterales</taxon>
        <taxon>Desulfolunaceae</taxon>
        <taxon>Desulfoluna</taxon>
    </lineage>
</organism>
<dbReference type="InterPro" id="IPR002477">
    <property type="entry name" value="Peptidoglycan-bd-like"/>
</dbReference>
<dbReference type="InterPro" id="IPR036365">
    <property type="entry name" value="PGBD-like_sf"/>
</dbReference>
<dbReference type="GO" id="GO:0016887">
    <property type="term" value="F:ATP hydrolysis activity"/>
    <property type="evidence" value="ECO:0007669"/>
    <property type="project" value="InterPro"/>
</dbReference>
<evidence type="ECO:0000313" key="4">
    <source>
        <dbReference type="Proteomes" id="UP000507962"/>
    </source>
</evidence>